<sequence>MENPHAGQGSVLLDIGGDVGALVVTMPAELEGIEVEIRPHGHGTTAHRSAPDDVHRHHPHVAVVNRPVVGGSSPSLVFPELVEGHYELCAVGTDDVVLTVEIHGAEVTTATWPE</sequence>
<gene>
    <name evidence="1" type="ORF">AVDCRST_MAG06-1120</name>
</gene>
<evidence type="ECO:0000313" key="1">
    <source>
        <dbReference type="EMBL" id="CAA9383565.1"/>
    </source>
</evidence>
<reference evidence="1" key="1">
    <citation type="submission" date="2020-02" db="EMBL/GenBank/DDBJ databases">
        <authorList>
            <person name="Meier V. D."/>
        </authorList>
    </citation>
    <scope>NUCLEOTIDE SEQUENCE</scope>
    <source>
        <strain evidence="1">AVDCRST_MAG06</strain>
    </source>
</reference>
<proteinExistence type="predicted"/>
<name>A0A6J4NBX9_9ACTN</name>
<accession>A0A6J4NBX9</accession>
<protein>
    <submittedName>
        <fullName evidence="1">Uncharacterized protein</fullName>
    </submittedName>
</protein>
<dbReference type="EMBL" id="CADCUP010000077">
    <property type="protein sequence ID" value="CAA9383565.1"/>
    <property type="molecule type" value="Genomic_DNA"/>
</dbReference>
<dbReference type="AlphaFoldDB" id="A0A6J4NBX9"/>
<organism evidence="1">
    <name type="scientific">uncultured Nocardioides sp</name>
    <dbReference type="NCBI Taxonomy" id="198441"/>
    <lineage>
        <taxon>Bacteria</taxon>
        <taxon>Bacillati</taxon>
        <taxon>Actinomycetota</taxon>
        <taxon>Actinomycetes</taxon>
        <taxon>Propionibacteriales</taxon>
        <taxon>Nocardioidaceae</taxon>
        <taxon>Nocardioides</taxon>
        <taxon>environmental samples</taxon>
    </lineage>
</organism>